<accession>A0A2Z2LIJ9</accession>
<gene>
    <name evidence="2" type="primary">opag3</name>
    <name evidence="2" type="ORF">AOV_04285</name>
</gene>
<proteinExistence type="predicted"/>
<evidence type="ECO:0000313" key="3">
    <source>
        <dbReference type="Proteomes" id="UP000259762"/>
    </source>
</evidence>
<evidence type="ECO:0000259" key="1">
    <source>
        <dbReference type="Pfam" id="PF01617"/>
    </source>
</evidence>
<dbReference type="SUPFAM" id="SSF56925">
    <property type="entry name" value="OMPA-like"/>
    <property type="match status" value="1"/>
</dbReference>
<reference evidence="2 3" key="2">
    <citation type="journal article" date="2019" name="BMC Genomics">
        <title>The Anaplasma ovis genome reveals a high proportion of pseudogenes.</title>
        <authorList>
            <person name="Liu Z."/>
            <person name="Peasley A.M."/>
            <person name="Yang J."/>
            <person name="Li Y."/>
            <person name="Guan G."/>
            <person name="Luo J."/>
            <person name="Yin H."/>
            <person name="Brayton K.A."/>
        </authorList>
    </citation>
    <scope>NUCLEOTIDE SEQUENCE [LARGE SCALE GENOMIC DNA]</scope>
    <source>
        <strain evidence="2 3">Haibei</strain>
    </source>
</reference>
<dbReference type="InterPro" id="IPR011250">
    <property type="entry name" value="OMP/PagP_B-barrel"/>
</dbReference>
<dbReference type="AlphaFoldDB" id="A0A2Z2LIJ9"/>
<dbReference type="KEGG" id="aoh:AOV_04285"/>
<feature type="domain" description="Msp4/OMP-like" evidence="1">
    <location>
        <begin position="116"/>
        <end position="301"/>
    </location>
</feature>
<name>A0A2Z2LIJ9_9RICK</name>
<dbReference type="InterPro" id="IPR002566">
    <property type="entry name" value="Msp4_OMP-like"/>
</dbReference>
<keyword evidence="3" id="KW-1185">Reference proteome</keyword>
<reference evidence="3" key="1">
    <citation type="submission" date="2018-06" db="EMBL/GenBank/DDBJ databases">
        <title>The Anaplasma ovis genome reveals a high proportion of pseudogenes.</title>
        <authorList>
            <person name="Liu Z."/>
            <person name="Peasley A.M."/>
            <person name="Yang J."/>
            <person name="Li Y."/>
            <person name="Guan G."/>
            <person name="Luo J."/>
            <person name="Yin H."/>
            <person name="Brayton K.A."/>
        </authorList>
    </citation>
    <scope>NUCLEOTIDE SEQUENCE [LARGE SCALE GENOMIC DNA]</scope>
    <source>
        <strain evidence="3">Haibei</strain>
    </source>
</reference>
<dbReference type="OrthoDB" id="7165421at2"/>
<dbReference type="Proteomes" id="UP000259762">
    <property type="component" value="Chromosome"/>
</dbReference>
<protein>
    <submittedName>
        <fullName evidence="2">P44/Msp2 family outer membrane protein</fullName>
    </submittedName>
</protein>
<sequence>MCGLHTLPSSVRRWGGFGSVCWIVCMSIRGKACYGILACGALVAAFGAVCTSASAGARGFYAALGGELGVANFGFPSVKTRGVPGTMLGVDRGSEQLVRFAGLDLAVPARGGFSAHYLPKYKHSLGLSGSLGYSFGSFRLQLSTYNSSFSVDGGSHIVGGNASWFAFPSGEPTAEYHVGEVLEVGLNSIELGTCYSGVGVAGGRLGLYSCLGLGISSIDYWGPRGRLALSWSGRTGVEYNLSPQLSLFAEAYYLGTDAEEHAEGGPTLLRTVSSGMPSGSAGVFPVLSAGYFGGIAGVRCTLSSGF</sequence>
<dbReference type="Gene3D" id="2.40.160.20">
    <property type="match status" value="1"/>
</dbReference>
<organism evidence="2 3">
    <name type="scientific">Anaplasma ovis str. Haibei</name>
    <dbReference type="NCBI Taxonomy" id="1248439"/>
    <lineage>
        <taxon>Bacteria</taxon>
        <taxon>Pseudomonadati</taxon>
        <taxon>Pseudomonadota</taxon>
        <taxon>Alphaproteobacteria</taxon>
        <taxon>Rickettsiales</taxon>
        <taxon>Anaplasmataceae</taxon>
        <taxon>Anaplasma</taxon>
    </lineage>
</organism>
<dbReference type="EMBL" id="CP015994">
    <property type="protein sequence ID" value="ASI47986.1"/>
    <property type="molecule type" value="Genomic_DNA"/>
</dbReference>
<evidence type="ECO:0000313" key="2">
    <source>
        <dbReference type="EMBL" id="ASI47986.1"/>
    </source>
</evidence>
<dbReference type="Pfam" id="PF01617">
    <property type="entry name" value="Surface_Ag_2"/>
    <property type="match status" value="1"/>
</dbReference>